<organism evidence="6 7">
    <name type="scientific">Geodermatophilus sabuli</name>
    <dbReference type="NCBI Taxonomy" id="1564158"/>
    <lineage>
        <taxon>Bacteria</taxon>
        <taxon>Bacillati</taxon>
        <taxon>Actinomycetota</taxon>
        <taxon>Actinomycetes</taxon>
        <taxon>Geodermatophilales</taxon>
        <taxon>Geodermatophilaceae</taxon>
        <taxon>Geodermatophilus</taxon>
    </lineage>
</organism>
<dbReference type="PANTHER" id="PTHR30055">
    <property type="entry name" value="HTH-TYPE TRANSCRIPTIONAL REGULATOR RUTR"/>
    <property type="match status" value="1"/>
</dbReference>
<dbReference type="Pfam" id="PF00440">
    <property type="entry name" value="TetR_N"/>
    <property type="match status" value="1"/>
</dbReference>
<dbReference type="InterPro" id="IPR001647">
    <property type="entry name" value="HTH_TetR"/>
</dbReference>
<dbReference type="InterPro" id="IPR050109">
    <property type="entry name" value="HTH-type_TetR-like_transc_reg"/>
</dbReference>
<accession>A0A285EIT1</accession>
<dbReference type="RefSeq" id="WP_216359886.1">
    <property type="nucleotide sequence ID" value="NZ_JACHXB010000008.1"/>
</dbReference>
<keyword evidence="2 4" id="KW-0238">DNA-binding</keyword>
<dbReference type="PANTHER" id="PTHR30055:SF234">
    <property type="entry name" value="HTH-TYPE TRANSCRIPTIONAL REGULATOR BETI"/>
    <property type="match status" value="1"/>
</dbReference>
<evidence type="ECO:0000313" key="6">
    <source>
        <dbReference type="EMBL" id="SNX98763.1"/>
    </source>
</evidence>
<evidence type="ECO:0000256" key="3">
    <source>
        <dbReference type="ARBA" id="ARBA00023163"/>
    </source>
</evidence>
<dbReference type="Proteomes" id="UP000219514">
    <property type="component" value="Unassembled WGS sequence"/>
</dbReference>
<dbReference type="GO" id="GO:0000976">
    <property type="term" value="F:transcription cis-regulatory region binding"/>
    <property type="evidence" value="ECO:0007669"/>
    <property type="project" value="TreeGrafter"/>
</dbReference>
<evidence type="ECO:0000256" key="1">
    <source>
        <dbReference type="ARBA" id="ARBA00023015"/>
    </source>
</evidence>
<evidence type="ECO:0000256" key="4">
    <source>
        <dbReference type="PROSITE-ProRule" id="PRU00335"/>
    </source>
</evidence>
<dbReference type="GO" id="GO:0003700">
    <property type="term" value="F:DNA-binding transcription factor activity"/>
    <property type="evidence" value="ECO:0007669"/>
    <property type="project" value="TreeGrafter"/>
</dbReference>
<dbReference type="InterPro" id="IPR009057">
    <property type="entry name" value="Homeodomain-like_sf"/>
</dbReference>
<evidence type="ECO:0000256" key="2">
    <source>
        <dbReference type="ARBA" id="ARBA00023125"/>
    </source>
</evidence>
<keyword evidence="7" id="KW-1185">Reference proteome</keyword>
<feature type="DNA-binding region" description="H-T-H motif" evidence="4">
    <location>
        <begin position="36"/>
        <end position="55"/>
    </location>
</feature>
<name>A0A285EIT1_9ACTN</name>
<dbReference type="SUPFAM" id="SSF46689">
    <property type="entry name" value="Homeodomain-like"/>
    <property type="match status" value="1"/>
</dbReference>
<keyword evidence="1" id="KW-0805">Transcription regulation</keyword>
<dbReference type="Gene3D" id="1.10.357.10">
    <property type="entry name" value="Tetracycline Repressor, domain 2"/>
    <property type="match status" value="1"/>
</dbReference>
<reference evidence="6 7" key="1">
    <citation type="submission" date="2017-09" db="EMBL/GenBank/DDBJ databases">
        <authorList>
            <person name="Ehlers B."/>
            <person name="Leendertz F.H."/>
        </authorList>
    </citation>
    <scope>NUCLEOTIDE SEQUENCE [LARGE SCALE GENOMIC DNA]</scope>
    <source>
        <strain evidence="6 7">DSM 46844</strain>
    </source>
</reference>
<dbReference type="PROSITE" id="PS50977">
    <property type="entry name" value="HTH_TETR_2"/>
    <property type="match status" value="1"/>
</dbReference>
<dbReference type="EMBL" id="OBDO01000012">
    <property type="protein sequence ID" value="SNX98763.1"/>
    <property type="molecule type" value="Genomic_DNA"/>
</dbReference>
<keyword evidence="3" id="KW-0804">Transcription</keyword>
<evidence type="ECO:0000259" key="5">
    <source>
        <dbReference type="PROSITE" id="PS50977"/>
    </source>
</evidence>
<dbReference type="AlphaFoldDB" id="A0A285EIT1"/>
<proteinExistence type="predicted"/>
<dbReference type="PRINTS" id="PR00455">
    <property type="entry name" value="HTHTETR"/>
</dbReference>
<protein>
    <submittedName>
        <fullName evidence="6">Transcriptional regulator, TetR family</fullName>
    </submittedName>
</protein>
<evidence type="ECO:0000313" key="7">
    <source>
        <dbReference type="Proteomes" id="UP000219514"/>
    </source>
</evidence>
<feature type="domain" description="HTH tetR-type" evidence="5">
    <location>
        <begin position="13"/>
        <end position="73"/>
    </location>
</feature>
<sequence length="237" mass="25165">MSDLPSRRVRKKAQNRAHIRQIAQSLFAERGFETVTIADVAATAGVAVQTVFNHFSSKEELFFDGHTPWVAGPAEAVRSRPAGVAPLDALHEYLTTRVGLHAHRLATADGRAFVATLEASPALRAHERELHHESMAFLAEALQEAWDGDGGSPALTEDPCTVASVTASVWLAAVRTLIRDQRRGLSEATGHCPHGTERGAAAARATADRVFTGLVRAMPLAGAVPATPASALLSRTG</sequence>
<gene>
    <name evidence="6" type="ORF">SAMN06893097_11258</name>
</gene>